<dbReference type="KEGG" id="psin:CAK95_07160"/>
<dbReference type="GO" id="GO:0003700">
    <property type="term" value="F:DNA-binding transcription factor activity"/>
    <property type="evidence" value="ECO:0007669"/>
    <property type="project" value="InterPro"/>
</dbReference>
<dbReference type="Pfam" id="PF01047">
    <property type="entry name" value="MarR"/>
    <property type="match status" value="1"/>
</dbReference>
<name>A0A1W6ZNE3_9HYPH</name>
<dbReference type="PRINTS" id="PR00598">
    <property type="entry name" value="HTHMARR"/>
</dbReference>
<dbReference type="SMART" id="SM00347">
    <property type="entry name" value="HTH_MARR"/>
    <property type="match status" value="1"/>
</dbReference>
<dbReference type="PANTHER" id="PTHR42756:SF1">
    <property type="entry name" value="TRANSCRIPTIONAL REPRESSOR OF EMRAB OPERON"/>
    <property type="match status" value="1"/>
</dbReference>
<evidence type="ECO:0000256" key="2">
    <source>
        <dbReference type="ARBA" id="ARBA00023125"/>
    </source>
</evidence>
<gene>
    <name evidence="5" type="ORF">CAK95_07160</name>
</gene>
<dbReference type="InterPro" id="IPR000835">
    <property type="entry name" value="HTH_MarR-typ"/>
</dbReference>
<dbReference type="InterPro" id="IPR036390">
    <property type="entry name" value="WH_DNA-bd_sf"/>
</dbReference>
<sequence length="189" mass="21859">MKKTKPLAPTADDSPVDPDSVFASSTGYQIRKTQRMQERFLQELIAPHDIQVGMWYFLRVLWFEDEITQRELSRRVGASEPTTLEQLKKMQQRGLINRLKSKTDRRELRVVLTPEGRALKNVLLKYVVTESNRVPLRGFSKAEIDRFHDYLHRFRENIRAARLASAPNTSKTTSPKAPPTKAPRKVKTT</sequence>
<evidence type="ECO:0000256" key="1">
    <source>
        <dbReference type="ARBA" id="ARBA00023015"/>
    </source>
</evidence>
<dbReference type="RefSeq" id="WP_086087293.1">
    <property type="nucleotide sequence ID" value="NZ_CP021112.1"/>
</dbReference>
<reference evidence="5 6" key="1">
    <citation type="submission" date="2017-05" db="EMBL/GenBank/DDBJ databases">
        <title>Full genome sequence of Pseudorhodoplanes sinuspersici.</title>
        <authorList>
            <person name="Dastgheib S.M.M."/>
            <person name="Shavandi M."/>
            <person name="Tirandaz H."/>
        </authorList>
    </citation>
    <scope>NUCLEOTIDE SEQUENCE [LARGE SCALE GENOMIC DNA]</scope>
    <source>
        <strain evidence="5 6">RIPI110</strain>
    </source>
</reference>
<dbReference type="PRINTS" id="PR00033">
    <property type="entry name" value="HTHASNC"/>
</dbReference>
<dbReference type="OrthoDB" id="511972at2"/>
<dbReference type="InterPro" id="IPR000485">
    <property type="entry name" value="AsnC-type_HTH_dom"/>
</dbReference>
<evidence type="ECO:0000256" key="3">
    <source>
        <dbReference type="ARBA" id="ARBA00023163"/>
    </source>
</evidence>
<evidence type="ECO:0000313" key="5">
    <source>
        <dbReference type="EMBL" id="ARP98881.1"/>
    </source>
</evidence>
<dbReference type="STRING" id="1235591.CAK95_07160"/>
<organism evidence="5 6">
    <name type="scientific">Pseudorhodoplanes sinuspersici</name>
    <dbReference type="NCBI Taxonomy" id="1235591"/>
    <lineage>
        <taxon>Bacteria</taxon>
        <taxon>Pseudomonadati</taxon>
        <taxon>Pseudomonadota</taxon>
        <taxon>Alphaproteobacteria</taxon>
        <taxon>Hyphomicrobiales</taxon>
        <taxon>Pseudorhodoplanes</taxon>
    </lineage>
</organism>
<dbReference type="SUPFAM" id="SSF46785">
    <property type="entry name" value="Winged helix' DNA-binding domain"/>
    <property type="match status" value="1"/>
</dbReference>
<keyword evidence="3" id="KW-0804">Transcription</keyword>
<accession>A0A1W6ZNE3</accession>
<feature type="region of interest" description="Disordered" evidence="4">
    <location>
        <begin position="162"/>
        <end position="189"/>
    </location>
</feature>
<keyword evidence="1" id="KW-0805">Transcription regulation</keyword>
<dbReference type="AlphaFoldDB" id="A0A1W6ZNE3"/>
<evidence type="ECO:0000256" key="4">
    <source>
        <dbReference type="SAM" id="MobiDB-lite"/>
    </source>
</evidence>
<dbReference type="EMBL" id="CP021112">
    <property type="protein sequence ID" value="ARP98881.1"/>
    <property type="molecule type" value="Genomic_DNA"/>
</dbReference>
<dbReference type="PROSITE" id="PS50995">
    <property type="entry name" value="HTH_MARR_2"/>
    <property type="match status" value="1"/>
</dbReference>
<proteinExistence type="predicted"/>
<dbReference type="InterPro" id="IPR036388">
    <property type="entry name" value="WH-like_DNA-bd_sf"/>
</dbReference>
<keyword evidence="6" id="KW-1185">Reference proteome</keyword>
<dbReference type="Gene3D" id="1.10.10.10">
    <property type="entry name" value="Winged helix-like DNA-binding domain superfamily/Winged helix DNA-binding domain"/>
    <property type="match status" value="1"/>
</dbReference>
<dbReference type="Proteomes" id="UP000194137">
    <property type="component" value="Chromosome"/>
</dbReference>
<dbReference type="GO" id="GO:0043565">
    <property type="term" value="F:sequence-specific DNA binding"/>
    <property type="evidence" value="ECO:0007669"/>
    <property type="project" value="InterPro"/>
</dbReference>
<keyword evidence="2" id="KW-0238">DNA-binding</keyword>
<dbReference type="PANTHER" id="PTHR42756">
    <property type="entry name" value="TRANSCRIPTIONAL REGULATOR, MARR"/>
    <property type="match status" value="1"/>
</dbReference>
<evidence type="ECO:0000313" key="6">
    <source>
        <dbReference type="Proteomes" id="UP000194137"/>
    </source>
</evidence>
<protein>
    <submittedName>
        <fullName evidence="5">Uncharacterized protein</fullName>
    </submittedName>
</protein>